<keyword evidence="6" id="KW-0997">Cell inner membrane</keyword>
<dbReference type="STRING" id="1903952.BIT28_05885"/>
<evidence type="ECO:0000256" key="5">
    <source>
        <dbReference type="ARBA" id="ARBA00022475"/>
    </source>
</evidence>
<evidence type="ECO:0000313" key="12">
    <source>
        <dbReference type="EMBL" id="OLQ81099.1"/>
    </source>
</evidence>
<name>A0A1Q9H0F6_9GAMM</name>
<gene>
    <name evidence="12" type="ORF">BIT28_05885</name>
</gene>
<evidence type="ECO:0000256" key="6">
    <source>
        <dbReference type="ARBA" id="ARBA00022519"/>
    </source>
</evidence>
<keyword evidence="13" id="KW-1185">Reference proteome</keyword>
<evidence type="ECO:0000256" key="3">
    <source>
        <dbReference type="ARBA" id="ARBA00021563"/>
    </source>
</evidence>
<protein>
    <recommendedName>
        <fullName evidence="3">Type II secretion system protein N</fullName>
    </recommendedName>
    <alternativeName>
        <fullName evidence="10">General secretion pathway protein N</fullName>
    </alternativeName>
</protein>
<comment type="subcellular location">
    <subcellularLocation>
        <location evidence="1">Cell inner membrane</location>
    </subcellularLocation>
</comment>
<evidence type="ECO:0000256" key="11">
    <source>
        <dbReference type="SAM" id="SignalP"/>
    </source>
</evidence>
<dbReference type="Pfam" id="PF01203">
    <property type="entry name" value="T2SSN"/>
    <property type="match status" value="1"/>
</dbReference>
<reference evidence="12 13" key="1">
    <citation type="submission" date="2016-09" db="EMBL/GenBank/DDBJ databases">
        <title>Photobacterium proteolyticum sp. nov. a protease producing bacterium isolated from ocean sediments of Laizhou Bay.</title>
        <authorList>
            <person name="Li Y."/>
        </authorList>
    </citation>
    <scope>NUCLEOTIDE SEQUENCE [LARGE SCALE GENOMIC DNA]</scope>
    <source>
        <strain evidence="12 13">13-12</strain>
    </source>
</reference>
<organism evidence="12 13">
    <name type="scientific">Photobacterium proteolyticum</name>
    <dbReference type="NCBI Taxonomy" id="1903952"/>
    <lineage>
        <taxon>Bacteria</taxon>
        <taxon>Pseudomonadati</taxon>
        <taxon>Pseudomonadota</taxon>
        <taxon>Gammaproteobacteria</taxon>
        <taxon>Vibrionales</taxon>
        <taxon>Vibrionaceae</taxon>
        <taxon>Photobacterium</taxon>
    </lineage>
</organism>
<dbReference type="RefSeq" id="WP_075762197.1">
    <property type="nucleotide sequence ID" value="NZ_MJIL01000045.1"/>
</dbReference>
<keyword evidence="9" id="KW-0472">Membrane</keyword>
<evidence type="ECO:0000256" key="10">
    <source>
        <dbReference type="ARBA" id="ARBA00030772"/>
    </source>
</evidence>
<evidence type="ECO:0000256" key="4">
    <source>
        <dbReference type="ARBA" id="ARBA00022448"/>
    </source>
</evidence>
<keyword evidence="4" id="KW-0813">Transport</keyword>
<dbReference type="GO" id="GO:0015627">
    <property type="term" value="C:type II protein secretion system complex"/>
    <property type="evidence" value="ECO:0007669"/>
    <property type="project" value="InterPro"/>
</dbReference>
<evidence type="ECO:0000256" key="8">
    <source>
        <dbReference type="ARBA" id="ARBA00022927"/>
    </source>
</evidence>
<proteinExistence type="inferred from homology"/>
<keyword evidence="8" id="KW-0653">Protein transport</keyword>
<dbReference type="OrthoDB" id="6118198at2"/>
<accession>A0A1Q9H0F6</accession>
<dbReference type="InterPro" id="IPR022792">
    <property type="entry name" value="T2SS_protein-GspN"/>
</dbReference>
<evidence type="ECO:0000313" key="13">
    <source>
        <dbReference type="Proteomes" id="UP000186905"/>
    </source>
</evidence>
<evidence type="ECO:0000256" key="7">
    <source>
        <dbReference type="ARBA" id="ARBA00022692"/>
    </source>
</evidence>
<keyword evidence="5" id="KW-1003">Cell membrane</keyword>
<feature type="chain" id="PRO_5012458007" description="Type II secretion system protein N" evidence="11">
    <location>
        <begin position="22"/>
        <end position="252"/>
    </location>
</feature>
<dbReference type="AlphaFoldDB" id="A0A1Q9H0F6"/>
<dbReference type="Proteomes" id="UP000186905">
    <property type="component" value="Unassembled WGS sequence"/>
</dbReference>
<evidence type="ECO:0000256" key="1">
    <source>
        <dbReference type="ARBA" id="ARBA00004533"/>
    </source>
</evidence>
<evidence type="ECO:0000256" key="2">
    <source>
        <dbReference type="ARBA" id="ARBA00007208"/>
    </source>
</evidence>
<evidence type="ECO:0000256" key="9">
    <source>
        <dbReference type="ARBA" id="ARBA00023136"/>
    </source>
</evidence>
<dbReference type="GO" id="GO:0005886">
    <property type="term" value="C:plasma membrane"/>
    <property type="evidence" value="ECO:0007669"/>
    <property type="project" value="UniProtKB-SubCell"/>
</dbReference>
<comment type="caution">
    <text evidence="12">The sequence shown here is derived from an EMBL/GenBank/DDBJ whole genome shotgun (WGS) entry which is preliminary data.</text>
</comment>
<comment type="similarity">
    <text evidence="2">Belongs to the GSP N family.</text>
</comment>
<keyword evidence="7" id="KW-0812">Transmembrane</keyword>
<dbReference type="EMBL" id="MJIL01000045">
    <property type="protein sequence ID" value="OLQ81099.1"/>
    <property type="molecule type" value="Genomic_DNA"/>
</dbReference>
<dbReference type="GO" id="GO:0015628">
    <property type="term" value="P:protein secretion by the type II secretion system"/>
    <property type="evidence" value="ECO:0007669"/>
    <property type="project" value="InterPro"/>
</dbReference>
<feature type="signal peptide" evidence="11">
    <location>
        <begin position="1"/>
        <end position="21"/>
    </location>
</feature>
<sequence length="252" mass="27248">MKYKLGLGVTFGAVLMTSLVAHVPASWVWQQVPPVRGLNISGLSGTPWQGMATQVQWQGKNYGRLQWDMAPLSLLSGKAVFNVRFGQGSDMNINGRGIVGYSANGPFAENLLVSMPAQQVMKFARVSLPVTVAGNLELTLRDYQYQAPYCSVLKGSLAWTAGNVSSPMGGLNPGPVIADLNCEQGKVAADLAQSSADVSSEWQAVLATDHRYTLNGWFKPGAEFPAQLSQQLKWLGNPDPKGRYKISYNGRL</sequence>
<keyword evidence="11" id="KW-0732">Signal</keyword>